<gene>
    <name evidence="1" type="ORF">CCMA1212_008041</name>
</gene>
<comment type="caution">
    <text evidence="1">The sequence shown here is derived from an EMBL/GenBank/DDBJ whole genome shotgun (WGS) entry which is preliminary data.</text>
</comment>
<dbReference type="GeneID" id="300579646"/>
<dbReference type="RefSeq" id="XP_073556202.1">
    <property type="nucleotide sequence ID" value="XM_073705196.1"/>
</dbReference>
<protein>
    <submittedName>
        <fullName evidence="1">Uncharacterized protein</fullName>
    </submittedName>
</protein>
<dbReference type="EMBL" id="PPTA01000012">
    <property type="protein sequence ID" value="TFB00001.1"/>
    <property type="molecule type" value="Genomic_DNA"/>
</dbReference>
<evidence type="ECO:0000313" key="2">
    <source>
        <dbReference type="Proteomes" id="UP001642720"/>
    </source>
</evidence>
<accession>A0ABY2GW05</accession>
<proteinExistence type="predicted"/>
<sequence length="69" mass="7429">MFRPLTPRTTLLNIKAVAPSHAFPSDASIRPADPCHIANSSSVRSSALLQTCHSSIPPRELRAEASAYD</sequence>
<evidence type="ECO:0000313" key="1">
    <source>
        <dbReference type="EMBL" id="TFB00001.1"/>
    </source>
</evidence>
<organism evidence="1 2">
    <name type="scientific">Trichoderma ghanense</name>
    <dbReference type="NCBI Taxonomy" id="65468"/>
    <lineage>
        <taxon>Eukaryota</taxon>
        <taxon>Fungi</taxon>
        <taxon>Dikarya</taxon>
        <taxon>Ascomycota</taxon>
        <taxon>Pezizomycotina</taxon>
        <taxon>Sordariomycetes</taxon>
        <taxon>Hypocreomycetidae</taxon>
        <taxon>Hypocreales</taxon>
        <taxon>Hypocreaceae</taxon>
        <taxon>Trichoderma</taxon>
    </lineage>
</organism>
<dbReference type="Proteomes" id="UP001642720">
    <property type="component" value="Unassembled WGS sequence"/>
</dbReference>
<keyword evidence="2" id="KW-1185">Reference proteome</keyword>
<name>A0ABY2GW05_9HYPO</name>
<reference evidence="1 2" key="1">
    <citation type="submission" date="2018-01" db="EMBL/GenBank/DDBJ databases">
        <title>Genome characterization of the sugarcane-associated fungus Trichoderma ghanense CCMA-1212 and their application in lignocelulose bioconversion.</title>
        <authorList>
            <person name="Steindorff A.S."/>
            <person name="Mendes T.D."/>
            <person name="Vilela E.S.D."/>
            <person name="Rodrigues D.S."/>
            <person name="Formighieri E.F."/>
            <person name="Melo I.S."/>
            <person name="Favaro L.C.L."/>
        </authorList>
    </citation>
    <scope>NUCLEOTIDE SEQUENCE [LARGE SCALE GENOMIC DNA]</scope>
    <source>
        <strain evidence="1 2">CCMA-1212</strain>
    </source>
</reference>